<dbReference type="AlphaFoldDB" id="A0A0C9M0X6"/>
<dbReference type="Proteomes" id="UP000053815">
    <property type="component" value="Unassembled WGS sequence"/>
</dbReference>
<sequence>MVYHIKVTKKNPPELQQFVKDTKIIFSWAALAKKKQLKEEARSDCIMTQVGEVSLVFKGSTSVLAKHKLRTASGKFCLKGKRKSSV</sequence>
<keyword evidence="2" id="KW-1185">Reference proteome</keyword>
<organism evidence="1">
    <name type="scientific">Mucor ambiguus</name>
    <dbReference type="NCBI Taxonomy" id="91626"/>
    <lineage>
        <taxon>Eukaryota</taxon>
        <taxon>Fungi</taxon>
        <taxon>Fungi incertae sedis</taxon>
        <taxon>Mucoromycota</taxon>
        <taxon>Mucoromycotina</taxon>
        <taxon>Mucoromycetes</taxon>
        <taxon>Mucorales</taxon>
        <taxon>Mucorineae</taxon>
        <taxon>Mucoraceae</taxon>
        <taxon>Mucor</taxon>
    </lineage>
</organism>
<name>A0A0C9M0X6_9FUNG</name>
<proteinExistence type="predicted"/>
<evidence type="ECO:0000313" key="2">
    <source>
        <dbReference type="Proteomes" id="UP000053815"/>
    </source>
</evidence>
<dbReference type="OrthoDB" id="2209233at2759"/>
<reference evidence="1" key="1">
    <citation type="submission" date="2014-09" db="EMBL/GenBank/DDBJ databases">
        <title>Draft genome sequence of an oleaginous Mucoromycotina fungus Mucor ambiguus NBRC6742.</title>
        <authorList>
            <person name="Takeda I."/>
            <person name="Yamane N."/>
            <person name="Morita T."/>
            <person name="Tamano K."/>
            <person name="Machida M."/>
            <person name="Baker S."/>
            <person name="Koike H."/>
        </authorList>
    </citation>
    <scope>NUCLEOTIDE SEQUENCE</scope>
    <source>
        <strain evidence="1">NBRC 6742</strain>
    </source>
</reference>
<accession>A0A0C9M0X6</accession>
<protein>
    <submittedName>
        <fullName evidence="1">Uncharacterized protein</fullName>
    </submittedName>
</protein>
<gene>
    <name evidence="1" type="ORF">MAM1_0013c01316</name>
</gene>
<dbReference type="EMBL" id="DF836302">
    <property type="protein sequence ID" value="GAN01881.1"/>
    <property type="molecule type" value="Genomic_DNA"/>
</dbReference>
<evidence type="ECO:0000313" key="1">
    <source>
        <dbReference type="EMBL" id="GAN01881.1"/>
    </source>
</evidence>